<keyword evidence="5" id="KW-1185">Reference proteome</keyword>
<keyword evidence="2" id="KW-1133">Transmembrane helix</keyword>
<name>A0ABR2W3B6_9FUNG</name>
<feature type="domain" description="DUF7719" evidence="3">
    <location>
        <begin position="122"/>
        <end position="181"/>
    </location>
</feature>
<dbReference type="PANTHER" id="PTHR37846">
    <property type="entry name" value="YALI0B21296P"/>
    <property type="match status" value="1"/>
</dbReference>
<organism evidence="4 5">
    <name type="scientific">Basidiobolus ranarum</name>
    <dbReference type="NCBI Taxonomy" id="34480"/>
    <lineage>
        <taxon>Eukaryota</taxon>
        <taxon>Fungi</taxon>
        <taxon>Fungi incertae sedis</taxon>
        <taxon>Zoopagomycota</taxon>
        <taxon>Entomophthoromycotina</taxon>
        <taxon>Basidiobolomycetes</taxon>
        <taxon>Basidiobolales</taxon>
        <taxon>Basidiobolaceae</taxon>
        <taxon>Basidiobolus</taxon>
    </lineage>
</organism>
<dbReference type="PANTHER" id="PTHR37846:SF1">
    <property type="entry name" value="DEACETYLASE-LIKE PROTEIN"/>
    <property type="match status" value="1"/>
</dbReference>
<keyword evidence="2" id="KW-0812">Transmembrane</keyword>
<gene>
    <name evidence="4" type="ORF">K7432_005277</name>
</gene>
<sequence>MVRISEFDERTKHKPRPRKPLLDDIPDIEKHRIIEETGILKQVKIPKPENQPPPEGYFLQALLFTIPFTALFGLFEALVHQQYNNTITIGMIFQKMAKVFPGLLLIIYLTCRFRHSKIMTPALTVVGSMSGCFLLHVMHNDPAFGVMLRCPGLATFWIYCIFQLDIIPCLVSLLPVGCYYYFYYV</sequence>
<comment type="caution">
    <text evidence="4">The sequence shown here is derived from an EMBL/GenBank/DDBJ whole genome shotgun (WGS) entry which is preliminary data.</text>
</comment>
<proteinExistence type="predicted"/>
<dbReference type="InterPro" id="IPR056136">
    <property type="entry name" value="DUF7719"/>
</dbReference>
<feature type="transmembrane region" description="Helical" evidence="2">
    <location>
        <begin position="57"/>
        <end position="75"/>
    </location>
</feature>
<dbReference type="EMBL" id="JASJQH010007079">
    <property type="protein sequence ID" value="KAK9718732.1"/>
    <property type="molecule type" value="Genomic_DNA"/>
</dbReference>
<feature type="transmembrane region" description="Helical" evidence="2">
    <location>
        <begin position="87"/>
        <end position="111"/>
    </location>
</feature>
<accession>A0ABR2W3B6</accession>
<evidence type="ECO:0000256" key="2">
    <source>
        <dbReference type="SAM" id="Phobius"/>
    </source>
</evidence>
<feature type="compositionally biased region" description="Basic and acidic residues" evidence="1">
    <location>
        <begin position="1"/>
        <end position="11"/>
    </location>
</feature>
<evidence type="ECO:0000256" key="1">
    <source>
        <dbReference type="SAM" id="MobiDB-lite"/>
    </source>
</evidence>
<feature type="transmembrane region" description="Helical" evidence="2">
    <location>
        <begin position="118"/>
        <end position="136"/>
    </location>
</feature>
<feature type="region of interest" description="Disordered" evidence="1">
    <location>
        <begin position="1"/>
        <end position="21"/>
    </location>
</feature>
<dbReference type="Pfam" id="PF24841">
    <property type="entry name" value="DUF7719"/>
    <property type="match status" value="1"/>
</dbReference>
<evidence type="ECO:0000259" key="3">
    <source>
        <dbReference type="Pfam" id="PF24841"/>
    </source>
</evidence>
<protein>
    <recommendedName>
        <fullName evidence="3">DUF7719 domain-containing protein</fullName>
    </recommendedName>
</protein>
<reference evidence="4 5" key="1">
    <citation type="submission" date="2023-04" db="EMBL/GenBank/DDBJ databases">
        <title>Genome of Basidiobolus ranarum AG-B5.</title>
        <authorList>
            <person name="Stajich J.E."/>
            <person name="Carter-House D."/>
            <person name="Gryganskyi A."/>
        </authorList>
    </citation>
    <scope>NUCLEOTIDE SEQUENCE [LARGE SCALE GENOMIC DNA]</scope>
    <source>
        <strain evidence="4 5">AG-B5</strain>
    </source>
</reference>
<evidence type="ECO:0000313" key="5">
    <source>
        <dbReference type="Proteomes" id="UP001479436"/>
    </source>
</evidence>
<keyword evidence="2" id="KW-0472">Membrane</keyword>
<feature type="transmembrane region" description="Helical" evidence="2">
    <location>
        <begin position="156"/>
        <end position="182"/>
    </location>
</feature>
<dbReference type="Proteomes" id="UP001479436">
    <property type="component" value="Unassembled WGS sequence"/>
</dbReference>
<evidence type="ECO:0000313" key="4">
    <source>
        <dbReference type="EMBL" id="KAK9718732.1"/>
    </source>
</evidence>